<proteinExistence type="predicted"/>
<evidence type="ECO:0000256" key="1">
    <source>
        <dbReference type="SAM" id="SignalP"/>
    </source>
</evidence>
<evidence type="ECO:0000313" key="2">
    <source>
        <dbReference type="EMBL" id="KAF2669016.1"/>
    </source>
</evidence>
<dbReference type="Proteomes" id="UP000799302">
    <property type="component" value="Unassembled WGS sequence"/>
</dbReference>
<evidence type="ECO:0000313" key="3">
    <source>
        <dbReference type="Proteomes" id="UP000799302"/>
    </source>
</evidence>
<protein>
    <recommendedName>
        <fullName evidence="4">Secreted protein</fullName>
    </recommendedName>
</protein>
<feature type="chain" id="PRO_5025675786" description="Secreted protein" evidence="1">
    <location>
        <begin position="20"/>
        <end position="107"/>
    </location>
</feature>
<keyword evidence="1" id="KW-0732">Signal</keyword>
<feature type="signal peptide" evidence="1">
    <location>
        <begin position="1"/>
        <end position="19"/>
    </location>
</feature>
<dbReference type="AlphaFoldDB" id="A0A6A6UBM2"/>
<organism evidence="2 3">
    <name type="scientific">Microthyrium microscopicum</name>
    <dbReference type="NCBI Taxonomy" id="703497"/>
    <lineage>
        <taxon>Eukaryota</taxon>
        <taxon>Fungi</taxon>
        <taxon>Dikarya</taxon>
        <taxon>Ascomycota</taxon>
        <taxon>Pezizomycotina</taxon>
        <taxon>Dothideomycetes</taxon>
        <taxon>Dothideomycetes incertae sedis</taxon>
        <taxon>Microthyriales</taxon>
        <taxon>Microthyriaceae</taxon>
        <taxon>Microthyrium</taxon>
    </lineage>
</organism>
<name>A0A6A6UBM2_9PEZI</name>
<accession>A0A6A6UBM2</accession>
<evidence type="ECO:0008006" key="4">
    <source>
        <dbReference type="Google" id="ProtNLM"/>
    </source>
</evidence>
<dbReference type="EMBL" id="MU004235">
    <property type="protein sequence ID" value="KAF2669016.1"/>
    <property type="molecule type" value="Genomic_DNA"/>
</dbReference>
<gene>
    <name evidence="2" type="ORF">BT63DRAFT_248216</name>
</gene>
<sequence>MKSILILLVSCCRVQPSLILCGGELIIMRMNVSMELLRDSATSRRGCLAGTRGTDYNCSLAFGTDAKLEEKVGSKRAFRTIRHCYSPAACSIGLFGYPIRMSMQIGI</sequence>
<keyword evidence="3" id="KW-1185">Reference proteome</keyword>
<reference evidence="2" key="1">
    <citation type="journal article" date="2020" name="Stud. Mycol.">
        <title>101 Dothideomycetes genomes: a test case for predicting lifestyles and emergence of pathogens.</title>
        <authorList>
            <person name="Haridas S."/>
            <person name="Albert R."/>
            <person name="Binder M."/>
            <person name="Bloem J."/>
            <person name="Labutti K."/>
            <person name="Salamov A."/>
            <person name="Andreopoulos B."/>
            <person name="Baker S."/>
            <person name="Barry K."/>
            <person name="Bills G."/>
            <person name="Bluhm B."/>
            <person name="Cannon C."/>
            <person name="Castanera R."/>
            <person name="Culley D."/>
            <person name="Daum C."/>
            <person name="Ezra D."/>
            <person name="Gonzalez J."/>
            <person name="Henrissat B."/>
            <person name="Kuo A."/>
            <person name="Liang C."/>
            <person name="Lipzen A."/>
            <person name="Lutzoni F."/>
            <person name="Magnuson J."/>
            <person name="Mondo S."/>
            <person name="Nolan M."/>
            <person name="Ohm R."/>
            <person name="Pangilinan J."/>
            <person name="Park H.-J."/>
            <person name="Ramirez L."/>
            <person name="Alfaro M."/>
            <person name="Sun H."/>
            <person name="Tritt A."/>
            <person name="Yoshinaga Y."/>
            <person name="Zwiers L.-H."/>
            <person name="Turgeon B."/>
            <person name="Goodwin S."/>
            <person name="Spatafora J."/>
            <person name="Crous P."/>
            <person name="Grigoriev I."/>
        </authorList>
    </citation>
    <scope>NUCLEOTIDE SEQUENCE</scope>
    <source>
        <strain evidence="2">CBS 115976</strain>
    </source>
</reference>